<keyword evidence="2" id="KW-1185">Reference proteome</keyword>
<protein>
    <submittedName>
        <fullName evidence="1">Uncharacterized protein</fullName>
    </submittedName>
</protein>
<evidence type="ECO:0000313" key="2">
    <source>
        <dbReference type="Proteomes" id="UP000617628"/>
    </source>
</evidence>
<accession>A0A934RZD2</accession>
<proteinExistence type="predicted"/>
<dbReference type="AlphaFoldDB" id="A0A934RZD2"/>
<name>A0A934RZD2_9BACT</name>
<organism evidence="1 2">
    <name type="scientific">Pelagicoccus mobilis</name>
    <dbReference type="NCBI Taxonomy" id="415221"/>
    <lineage>
        <taxon>Bacteria</taxon>
        <taxon>Pseudomonadati</taxon>
        <taxon>Verrucomicrobiota</taxon>
        <taxon>Opitutia</taxon>
        <taxon>Puniceicoccales</taxon>
        <taxon>Pelagicoccaceae</taxon>
        <taxon>Pelagicoccus</taxon>
    </lineage>
</organism>
<reference evidence="1" key="1">
    <citation type="submission" date="2021-01" db="EMBL/GenBank/DDBJ databases">
        <title>Modified the classification status of verrucomicrobia.</title>
        <authorList>
            <person name="Feng X."/>
        </authorList>
    </citation>
    <scope>NUCLEOTIDE SEQUENCE</scope>
    <source>
        <strain evidence="1">KCTC 13126</strain>
    </source>
</reference>
<sequence>MLSESLEPANDLSLIVKMKASGNGHSVKVVSDTVNWLLAQLLDAGVEASSTPCQIGVSGVFSTIAVAKDYQGSKYTLTLKIAAIRGNPYVSSEVSDWGNCHHSHFPFYGDVSSDEEKQNLLHYISDFLA</sequence>
<dbReference type="Proteomes" id="UP000617628">
    <property type="component" value="Unassembled WGS sequence"/>
</dbReference>
<comment type="caution">
    <text evidence="1">The sequence shown here is derived from an EMBL/GenBank/DDBJ whole genome shotgun (WGS) entry which is preliminary data.</text>
</comment>
<evidence type="ECO:0000313" key="1">
    <source>
        <dbReference type="EMBL" id="MBK1880480.1"/>
    </source>
</evidence>
<dbReference type="EMBL" id="JAENIL010000092">
    <property type="protein sequence ID" value="MBK1880480.1"/>
    <property type="molecule type" value="Genomic_DNA"/>
</dbReference>
<gene>
    <name evidence="1" type="ORF">JIN87_26575</name>
</gene>